<sequence>MSGLFQALGVRTAGLYVISMSDIAPALLVLYTAGMYISGLPIIIWIRSTNVYEEMSLGVQKTVKLDDELGSEHSYIGTHLQRQLTSDAWWVFIGFFLICVVERDALSIPSPGFSVYNVLFETVSAFGLVGVTTGVPYDNYSFCGAWHTVSKLILIVVMLRGRHRGLPMAIDRAVLLPGQGLMEKMDREHNRTGDWKPRVKVEKEIRREEGGREGQDMEHEKGMKYKMDQDSRLAAQANAQAA</sequence>
<dbReference type="InterPro" id="IPR003445">
    <property type="entry name" value="Cat_transpt"/>
</dbReference>
<reference evidence="9" key="1">
    <citation type="submission" date="2021-03" db="EMBL/GenBank/DDBJ databases">
        <authorList>
            <person name="Tagirdzhanova G."/>
        </authorList>
    </citation>
    <scope>NUCLEOTIDE SEQUENCE</scope>
</reference>
<keyword evidence="5" id="KW-0406">Ion transport</keyword>
<dbReference type="GO" id="GO:0005886">
    <property type="term" value="C:plasma membrane"/>
    <property type="evidence" value="ECO:0007669"/>
    <property type="project" value="TreeGrafter"/>
</dbReference>
<evidence type="ECO:0000256" key="5">
    <source>
        <dbReference type="ARBA" id="ARBA00023065"/>
    </source>
</evidence>
<keyword evidence="3 8" id="KW-0812">Transmembrane</keyword>
<organism evidence="9 10">
    <name type="scientific">Imshaugia aleurites</name>
    <dbReference type="NCBI Taxonomy" id="172621"/>
    <lineage>
        <taxon>Eukaryota</taxon>
        <taxon>Fungi</taxon>
        <taxon>Dikarya</taxon>
        <taxon>Ascomycota</taxon>
        <taxon>Pezizomycotina</taxon>
        <taxon>Lecanoromycetes</taxon>
        <taxon>OSLEUM clade</taxon>
        <taxon>Lecanoromycetidae</taxon>
        <taxon>Lecanorales</taxon>
        <taxon>Lecanorineae</taxon>
        <taxon>Parmeliaceae</taxon>
        <taxon>Imshaugia</taxon>
    </lineage>
</organism>
<dbReference type="InterPro" id="IPR051143">
    <property type="entry name" value="TrkH_K-transport"/>
</dbReference>
<dbReference type="GO" id="GO:0030007">
    <property type="term" value="P:intracellular potassium ion homeostasis"/>
    <property type="evidence" value="ECO:0007669"/>
    <property type="project" value="TreeGrafter"/>
</dbReference>
<dbReference type="EMBL" id="CAJPDT010000014">
    <property type="protein sequence ID" value="CAF9915028.1"/>
    <property type="molecule type" value="Genomic_DNA"/>
</dbReference>
<name>A0A8H3F3K2_9LECA</name>
<keyword evidence="10" id="KW-1185">Reference proteome</keyword>
<comment type="subcellular location">
    <subcellularLocation>
        <location evidence="1">Membrane</location>
        <topology evidence="1">Multi-pass membrane protein</topology>
    </subcellularLocation>
</comment>
<evidence type="ECO:0000256" key="3">
    <source>
        <dbReference type="ARBA" id="ARBA00022692"/>
    </source>
</evidence>
<evidence type="ECO:0000256" key="8">
    <source>
        <dbReference type="SAM" id="Phobius"/>
    </source>
</evidence>
<feature type="region of interest" description="Disordered" evidence="7">
    <location>
        <begin position="203"/>
        <end position="242"/>
    </location>
</feature>
<evidence type="ECO:0000313" key="9">
    <source>
        <dbReference type="EMBL" id="CAF9915028.1"/>
    </source>
</evidence>
<keyword evidence="2" id="KW-0813">Transport</keyword>
<evidence type="ECO:0000256" key="2">
    <source>
        <dbReference type="ARBA" id="ARBA00022448"/>
    </source>
</evidence>
<feature type="compositionally biased region" description="Basic and acidic residues" evidence="7">
    <location>
        <begin position="203"/>
        <end position="231"/>
    </location>
</feature>
<evidence type="ECO:0000256" key="7">
    <source>
        <dbReference type="SAM" id="MobiDB-lite"/>
    </source>
</evidence>
<evidence type="ECO:0000256" key="6">
    <source>
        <dbReference type="ARBA" id="ARBA00023136"/>
    </source>
</evidence>
<comment type="caution">
    <text evidence="9">The sequence shown here is derived from an EMBL/GenBank/DDBJ whole genome shotgun (WGS) entry which is preliminary data.</text>
</comment>
<protein>
    <submittedName>
        <fullName evidence="9">Uncharacterized protein</fullName>
    </submittedName>
</protein>
<keyword evidence="4 8" id="KW-1133">Transmembrane helix</keyword>
<dbReference type="Pfam" id="PF02386">
    <property type="entry name" value="TrkH"/>
    <property type="match status" value="1"/>
</dbReference>
<dbReference type="PANTHER" id="PTHR31064:SF30">
    <property type="entry name" value="HIGH-AFFINITY POTASSIUM TRANSPORT PROTEIN-RELATED"/>
    <property type="match status" value="1"/>
</dbReference>
<dbReference type="GO" id="GO:0140107">
    <property type="term" value="F:high-affinity potassium ion transmembrane transporter activity"/>
    <property type="evidence" value="ECO:0007669"/>
    <property type="project" value="TreeGrafter"/>
</dbReference>
<accession>A0A8H3F3K2</accession>
<dbReference type="GO" id="GO:1990573">
    <property type="term" value="P:potassium ion import across plasma membrane"/>
    <property type="evidence" value="ECO:0007669"/>
    <property type="project" value="TreeGrafter"/>
</dbReference>
<gene>
    <name evidence="9" type="ORF">IMSHALPRED_002315</name>
</gene>
<dbReference type="Proteomes" id="UP000664534">
    <property type="component" value="Unassembled WGS sequence"/>
</dbReference>
<evidence type="ECO:0000256" key="4">
    <source>
        <dbReference type="ARBA" id="ARBA00022989"/>
    </source>
</evidence>
<keyword evidence="6 8" id="KW-0472">Membrane</keyword>
<proteinExistence type="predicted"/>
<dbReference type="AlphaFoldDB" id="A0A8H3F3K2"/>
<feature type="transmembrane region" description="Helical" evidence="8">
    <location>
        <begin position="26"/>
        <end position="46"/>
    </location>
</feature>
<dbReference type="PANTHER" id="PTHR31064">
    <property type="entry name" value="POTASSIUM TRANSPORT PROTEIN DDB_G0292412-RELATED"/>
    <property type="match status" value="1"/>
</dbReference>
<evidence type="ECO:0000256" key="1">
    <source>
        <dbReference type="ARBA" id="ARBA00004141"/>
    </source>
</evidence>
<dbReference type="OrthoDB" id="9999863at2759"/>
<evidence type="ECO:0000313" key="10">
    <source>
        <dbReference type="Proteomes" id="UP000664534"/>
    </source>
</evidence>